<sequence>PIQDRHPGHIPVVPGTGSRAPWQTSTRTEASGSVWAHRGAKPRGSKRPRCRNGSRPRRAPVSRCRGTGAPVFPVPAPRSRDLRLLPDKARRLQAPHCRLHRPRPLPSSSQSAAAAPPVPVAGGSKAWRQRAGEWSHLHKPIGGRYANITGADWLGAGRITPAGRLCAAEAAALRVVDGALPGAVPAPGPARSGTMTLEELPGDHRTAGRMEQAGDALEEVLSKALSQRSLTLGVYEAAKLLNVDPDNVVLCLLAADEEEEGDAALQIHFTLIQAFCCENDINILRVNNPARLAQLLLPAAGPGPPADLHCVLVTNPHASQWKDPALSQLMCFCRESRYMDQWVPVINLPER</sequence>
<dbReference type="FunFam" id="3.30.1330.30:FF:000012">
    <property type="entry name" value="growth arrest and DNA damage-inducible protein GADD45 alpha"/>
    <property type="match status" value="1"/>
</dbReference>
<dbReference type="InterPro" id="IPR024824">
    <property type="entry name" value="GADD45"/>
</dbReference>
<keyword evidence="7" id="KW-0131">Cell cycle</keyword>
<keyword evidence="3" id="KW-0597">Phosphoprotein</keyword>
<feature type="compositionally biased region" description="Basic residues" evidence="9">
    <location>
        <begin position="38"/>
        <end position="60"/>
    </location>
</feature>
<comment type="similarity">
    <text evidence="2">Belongs to the GADD45 family.</text>
</comment>
<dbReference type="GO" id="GO:0051726">
    <property type="term" value="P:regulation of cell cycle"/>
    <property type="evidence" value="ECO:0007669"/>
    <property type="project" value="UniProtKB-KW"/>
</dbReference>
<dbReference type="GO" id="GO:0006974">
    <property type="term" value="P:DNA damage response"/>
    <property type="evidence" value="ECO:0007669"/>
    <property type="project" value="UniProtKB-KW"/>
</dbReference>
<evidence type="ECO:0000256" key="3">
    <source>
        <dbReference type="ARBA" id="ARBA00022553"/>
    </source>
</evidence>
<evidence type="ECO:0000256" key="8">
    <source>
        <dbReference type="ARBA" id="ARBA00040000"/>
    </source>
</evidence>
<dbReference type="Gene3D" id="3.30.1330.30">
    <property type="match status" value="1"/>
</dbReference>
<evidence type="ECO:0000256" key="9">
    <source>
        <dbReference type="SAM" id="MobiDB-lite"/>
    </source>
</evidence>
<evidence type="ECO:0000256" key="2">
    <source>
        <dbReference type="ARBA" id="ARBA00007361"/>
    </source>
</evidence>
<dbReference type="PANTHER" id="PTHR10411:SF3">
    <property type="entry name" value="GROWTH ARREST AND DNA DAMAGE-INDUCIBLE PROTEIN GADD45 ALPHA"/>
    <property type="match status" value="1"/>
</dbReference>
<evidence type="ECO:0000313" key="11">
    <source>
        <dbReference type="Ensembl" id="ENSACOP00000008690.1"/>
    </source>
</evidence>
<evidence type="ECO:0000256" key="6">
    <source>
        <dbReference type="ARBA" id="ARBA00023242"/>
    </source>
</evidence>
<feature type="domain" description="Ribosomal protein eL8/eL30/eS12/Gadd45" evidence="10">
    <location>
        <begin position="215"/>
        <end position="296"/>
    </location>
</feature>
<proteinExistence type="inferred from homology"/>
<dbReference type="AlphaFoldDB" id="A0A8B9FDT9"/>
<evidence type="ECO:0000256" key="4">
    <source>
        <dbReference type="ARBA" id="ARBA00022763"/>
    </source>
</evidence>
<name>A0A8B9FDT9_9PSIT</name>
<dbReference type="GO" id="GO:0005737">
    <property type="term" value="C:cytoplasm"/>
    <property type="evidence" value="ECO:0007669"/>
    <property type="project" value="TreeGrafter"/>
</dbReference>
<protein>
    <recommendedName>
        <fullName evidence="8">Growth arrest and DNA damage-inducible protein GADD45 alpha</fullName>
    </recommendedName>
</protein>
<keyword evidence="5" id="KW-0338">Growth arrest</keyword>
<evidence type="ECO:0000256" key="1">
    <source>
        <dbReference type="ARBA" id="ARBA00004123"/>
    </source>
</evidence>
<keyword evidence="12" id="KW-1185">Reference proteome</keyword>
<keyword evidence="6" id="KW-0539">Nucleus</keyword>
<keyword evidence="4" id="KW-0227">DNA damage</keyword>
<dbReference type="InterPro" id="IPR004038">
    <property type="entry name" value="Ribosomal_eL8/eL30/eS12/Gad45"/>
</dbReference>
<evidence type="ECO:0000259" key="10">
    <source>
        <dbReference type="Pfam" id="PF01248"/>
    </source>
</evidence>
<evidence type="ECO:0000256" key="7">
    <source>
        <dbReference type="ARBA" id="ARBA00023306"/>
    </source>
</evidence>
<dbReference type="Pfam" id="PF01248">
    <property type="entry name" value="Ribosomal_L7Ae"/>
    <property type="match status" value="1"/>
</dbReference>
<dbReference type="Proteomes" id="UP000694522">
    <property type="component" value="Unplaced"/>
</dbReference>
<evidence type="ECO:0000313" key="12">
    <source>
        <dbReference type="Proteomes" id="UP000694522"/>
    </source>
</evidence>
<dbReference type="InterPro" id="IPR029064">
    <property type="entry name" value="Ribosomal_eL30-like_sf"/>
</dbReference>
<accession>A0A8B9FDT9</accession>
<dbReference type="Ensembl" id="ENSACOT00000008988.1">
    <property type="protein sequence ID" value="ENSACOP00000008690.1"/>
    <property type="gene ID" value="ENSACOG00000006070.1"/>
</dbReference>
<reference evidence="11" key="1">
    <citation type="submission" date="2025-08" db="UniProtKB">
        <authorList>
            <consortium name="Ensembl"/>
        </authorList>
    </citation>
    <scope>IDENTIFICATION</scope>
</reference>
<dbReference type="SUPFAM" id="SSF55315">
    <property type="entry name" value="L30e-like"/>
    <property type="match status" value="1"/>
</dbReference>
<reference evidence="11" key="2">
    <citation type="submission" date="2025-09" db="UniProtKB">
        <authorList>
            <consortium name="Ensembl"/>
        </authorList>
    </citation>
    <scope>IDENTIFICATION</scope>
</reference>
<feature type="region of interest" description="Disordered" evidence="9">
    <location>
        <begin position="99"/>
        <end position="123"/>
    </location>
</feature>
<dbReference type="GO" id="GO:0005634">
    <property type="term" value="C:nucleus"/>
    <property type="evidence" value="ECO:0007669"/>
    <property type="project" value="UniProtKB-SubCell"/>
</dbReference>
<feature type="region of interest" description="Disordered" evidence="9">
    <location>
        <begin position="1"/>
        <end position="82"/>
    </location>
</feature>
<comment type="subcellular location">
    <subcellularLocation>
        <location evidence="1">Nucleus</location>
    </subcellularLocation>
</comment>
<organism evidence="11 12">
    <name type="scientific">Amazona collaria</name>
    <name type="common">yellow-billed parrot</name>
    <dbReference type="NCBI Taxonomy" id="241587"/>
    <lineage>
        <taxon>Eukaryota</taxon>
        <taxon>Metazoa</taxon>
        <taxon>Chordata</taxon>
        <taxon>Craniata</taxon>
        <taxon>Vertebrata</taxon>
        <taxon>Euteleostomi</taxon>
        <taxon>Archelosauria</taxon>
        <taxon>Archosauria</taxon>
        <taxon>Dinosauria</taxon>
        <taxon>Saurischia</taxon>
        <taxon>Theropoda</taxon>
        <taxon>Coelurosauria</taxon>
        <taxon>Aves</taxon>
        <taxon>Neognathae</taxon>
        <taxon>Neoaves</taxon>
        <taxon>Telluraves</taxon>
        <taxon>Australaves</taxon>
        <taxon>Psittaciformes</taxon>
        <taxon>Psittacidae</taxon>
        <taxon>Amazona</taxon>
    </lineage>
</organism>
<evidence type="ECO:0000256" key="5">
    <source>
        <dbReference type="ARBA" id="ARBA00022810"/>
    </source>
</evidence>
<dbReference type="PANTHER" id="PTHR10411">
    <property type="entry name" value="GROWTH ARREST AND DNA DAMAGE-INDUCIBLE PROTEIN GADD45"/>
    <property type="match status" value="1"/>
</dbReference>
<feature type="compositionally biased region" description="Polar residues" evidence="9">
    <location>
        <begin position="21"/>
        <end position="31"/>
    </location>
</feature>
<feature type="compositionally biased region" description="Low complexity" evidence="9">
    <location>
        <begin position="106"/>
        <end position="123"/>
    </location>
</feature>